<sequence>MRAARCAARRPNENGGPRGRRFFIPPSHRFAPGMPRRKPRRRPRRARRALTRP</sequence>
<organism evidence="2 3">
    <name type="scientific">Burkholderia mallei (strain NCTC 10229)</name>
    <dbReference type="NCBI Taxonomy" id="412022"/>
    <lineage>
        <taxon>Bacteria</taxon>
        <taxon>Pseudomonadati</taxon>
        <taxon>Pseudomonadota</taxon>
        <taxon>Betaproteobacteria</taxon>
        <taxon>Burkholderiales</taxon>
        <taxon>Burkholderiaceae</taxon>
        <taxon>Burkholderia</taxon>
        <taxon>pseudomallei group</taxon>
    </lineage>
</organism>
<dbReference type="HOGENOM" id="CLU_3133268_0_0_4"/>
<feature type="region of interest" description="Disordered" evidence="1">
    <location>
        <begin position="1"/>
        <end position="53"/>
    </location>
</feature>
<proteinExistence type="predicted"/>
<evidence type="ECO:0000313" key="3">
    <source>
        <dbReference type="Proteomes" id="UP000002283"/>
    </source>
</evidence>
<gene>
    <name evidence="2" type="ordered locus">BMA10229_A3002</name>
</gene>
<evidence type="ECO:0000256" key="1">
    <source>
        <dbReference type="SAM" id="MobiDB-lite"/>
    </source>
</evidence>
<feature type="compositionally biased region" description="Basic residues" evidence="1">
    <location>
        <begin position="35"/>
        <end position="53"/>
    </location>
</feature>
<dbReference type="KEGG" id="bml:BMA10229_A3002"/>
<dbReference type="EMBL" id="CP000546">
    <property type="protein sequence ID" value="ABN00615.1"/>
    <property type="molecule type" value="Genomic_DNA"/>
</dbReference>
<dbReference type="Proteomes" id="UP000002283">
    <property type="component" value="Chromosome I"/>
</dbReference>
<name>A2SAH8_BURM9</name>
<dbReference type="AlphaFoldDB" id="A2SAH8"/>
<reference evidence="2 3" key="1">
    <citation type="submission" date="2007-01" db="EMBL/GenBank/DDBJ databases">
        <authorList>
            <person name="DeShazer D."/>
            <person name="Woods D.E."/>
            <person name="Nierman W.C."/>
        </authorList>
    </citation>
    <scope>NUCLEOTIDE SEQUENCE [LARGE SCALE GENOMIC DNA]</scope>
    <source>
        <strain evidence="2 3">NCTC 10229</strain>
    </source>
</reference>
<protein>
    <submittedName>
        <fullName evidence="2">Uncharacterized protein</fullName>
    </submittedName>
</protein>
<evidence type="ECO:0000313" key="2">
    <source>
        <dbReference type="EMBL" id="ABN00615.1"/>
    </source>
</evidence>
<accession>A2SAH8</accession>